<proteinExistence type="predicted"/>
<sequence>MSLSQPCADKALTKPSDHIRVLGETGQTVVYLFPDGQAWADREAPDFDAISISQPSSSVAPISPKADEQWLDQLIAAGKVTLAQKAVILHDRESTGLELTEILSARGWL</sequence>
<reference evidence="1" key="2">
    <citation type="journal article" date="2015" name="Genome Announc.">
        <title>Draft Genome Sequence of Filamentous Marine Cyanobacterium Lyngbya confervoides Strain BDU141951.</title>
        <authorList>
            <person name="Chandrababunaidu M.M."/>
            <person name="Sen D."/>
            <person name="Tripathy S."/>
        </authorList>
    </citation>
    <scope>NUCLEOTIDE SEQUENCE</scope>
    <source>
        <strain evidence="1">BDU141951</strain>
    </source>
</reference>
<organism evidence="1">
    <name type="scientific">Lyngbya confervoides BDU141951</name>
    <dbReference type="NCBI Taxonomy" id="1574623"/>
    <lineage>
        <taxon>Bacteria</taxon>
        <taxon>Bacillati</taxon>
        <taxon>Cyanobacteriota</taxon>
        <taxon>Cyanophyceae</taxon>
        <taxon>Oscillatoriophycideae</taxon>
        <taxon>Oscillatoriales</taxon>
        <taxon>Microcoleaceae</taxon>
        <taxon>Lyngbya</taxon>
    </lineage>
</organism>
<accession>A0A0C1V808</accession>
<evidence type="ECO:0000313" key="1">
    <source>
        <dbReference type="EMBL" id="NEV68580.1"/>
    </source>
</evidence>
<dbReference type="EMBL" id="JTHE02000003">
    <property type="protein sequence ID" value="NEV68580.1"/>
    <property type="molecule type" value="Genomic_DNA"/>
</dbReference>
<reference evidence="1" key="1">
    <citation type="submission" date="2014-11" db="EMBL/GenBank/DDBJ databases">
        <authorList>
            <person name="Malar M.C."/>
            <person name="Sen D."/>
            <person name="Tripathy S."/>
        </authorList>
    </citation>
    <scope>NUCLEOTIDE SEQUENCE</scope>
    <source>
        <strain evidence="1">BDU141951</strain>
    </source>
</reference>
<comment type="caution">
    <text evidence="1">The sequence shown here is derived from an EMBL/GenBank/DDBJ whole genome shotgun (WGS) entry which is preliminary data.</text>
</comment>
<dbReference type="AlphaFoldDB" id="A0A0C1V808"/>
<gene>
    <name evidence="1" type="ORF">QQ91_015820</name>
</gene>
<reference evidence="1" key="3">
    <citation type="submission" date="2020-02" db="EMBL/GenBank/DDBJ databases">
        <authorList>
            <person name="Sarangi A.N."/>
            <person name="Ghosh S."/>
            <person name="Mukherjee M."/>
            <person name="Tripathy S."/>
        </authorList>
    </citation>
    <scope>NUCLEOTIDE SEQUENCE</scope>
    <source>
        <strain evidence="1">BDU141951</strain>
    </source>
</reference>
<protein>
    <submittedName>
        <fullName evidence="1">Uncharacterized protein</fullName>
    </submittedName>
</protein>
<name>A0A0C1V808_9CYAN</name>